<feature type="domain" description="Type I restriction modification DNA specificity" evidence="4">
    <location>
        <begin position="255"/>
        <end position="402"/>
    </location>
</feature>
<proteinExistence type="inferred from homology"/>
<organism evidence="5 6">
    <name type="scientific">Flavobacterium ranwuense</name>
    <dbReference type="NCBI Taxonomy" id="2541725"/>
    <lineage>
        <taxon>Bacteria</taxon>
        <taxon>Pseudomonadati</taxon>
        <taxon>Bacteroidota</taxon>
        <taxon>Flavobacteriia</taxon>
        <taxon>Flavobacteriales</taxon>
        <taxon>Flavobacteriaceae</taxon>
        <taxon>Flavobacterium</taxon>
    </lineage>
</organism>
<evidence type="ECO:0000313" key="5">
    <source>
        <dbReference type="EMBL" id="TDE31572.1"/>
    </source>
</evidence>
<dbReference type="GO" id="GO:0004519">
    <property type="term" value="F:endonuclease activity"/>
    <property type="evidence" value="ECO:0007669"/>
    <property type="project" value="UniProtKB-KW"/>
</dbReference>
<dbReference type="Proteomes" id="UP000294685">
    <property type="component" value="Unassembled WGS sequence"/>
</dbReference>
<protein>
    <submittedName>
        <fullName evidence="5">Restriction endonuclease subunit S</fullName>
    </submittedName>
</protein>
<dbReference type="SUPFAM" id="SSF116734">
    <property type="entry name" value="DNA methylase specificity domain"/>
    <property type="match status" value="2"/>
</dbReference>
<dbReference type="CDD" id="cd17246">
    <property type="entry name" value="RMtype1_S_SonII-TRD2-CR2_like"/>
    <property type="match status" value="1"/>
</dbReference>
<feature type="domain" description="Type I restriction modification DNA specificity" evidence="4">
    <location>
        <begin position="20"/>
        <end position="201"/>
    </location>
</feature>
<gene>
    <name evidence="5" type="ORF">E0I61_02400</name>
</gene>
<keyword evidence="5" id="KW-0378">Hydrolase</keyword>
<dbReference type="PANTHER" id="PTHR30408">
    <property type="entry name" value="TYPE-1 RESTRICTION ENZYME ECOKI SPECIFICITY PROTEIN"/>
    <property type="match status" value="1"/>
</dbReference>
<sequence>MMMEKLKKTPTLRFPEFKGEWELKKLGKITEKVNSGKTPLGGESVYVEKGILFIRSQNVLDSKLSFENSTFITEKINNTMKNSVVKANDILLNITGASLGRSCVVPNNFTVGNVNQHVCIIRLNKENEPYFIQPIFSSEKGQNIFTSLQTGSGREGLNFQSIRSMSLAFPTLPEQQKIATFLTKVDEKLQALKQKKSLLEQYKKGVMQKIFSPNPDSLDLKDEKDFDNSIQQKSGQSGKSHKSRFRQDNGNAFADWEEKKLGECLDYLQPTKYLVSSTEYDNSFATPVLTAGKTFILGYTNETNGIFENNLPVIIFDDFTTATQFVDFPFKAKSSAMKILVAREGIDIKFIYEAMQIMNYEIGGHERHWISKFAPIDILIPCLEEQTKIATFLSTIDDKINHCQAQLTNTEVWKKGLLQGMFV</sequence>
<dbReference type="EMBL" id="SMLH01000001">
    <property type="protein sequence ID" value="TDE31572.1"/>
    <property type="molecule type" value="Genomic_DNA"/>
</dbReference>
<name>A0ABY2DVB3_9FLAO</name>
<dbReference type="InterPro" id="IPR000055">
    <property type="entry name" value="Restrct_endonuc_typeI_TRD"/>
</dbReference>
<evidence type="ECO:0000259" key="4">
    <source>
        <dbReference type="Pfam" id="PF01420"/>
    </source>
</evidence>
<dbReference type="CDD" id="cd17274">
    <property type="entry name" value="RMtype1_S_Eco540ANI-TRD1-CR1_like"/>
    <property type="match status" value="1"/>
</dbReference>
<keyword evidence="5" id="KW-0255">Endonuclease</keyword>
<evidence type="ECO:0000313" key="6">
    <source>
        <dbReference type="Proteomes" id="UP000294685"/>
    </source>
</evidence>
<comment type="caution">
    <text evidence="5">The sequence shown here is derived from an EMBL/GenBank/DDBJ whole genome shotgun (WGS) entry which is preliminary data.</text>
</comment>
<dbReference type="Gene3D" id="3.90.220.20">
    <property type="entry name" value="DNA methylase specificity domains"/>
    <property type="match status" value="2"/>
</dbReference>
<reference evidence="5 6" key="1">
    <citation type="submission" date="2019-03" db="EMBL/GenBank/DDBJ databases">
        <title>Novel species of Flavobacterium.</title>
        <authorList>
            <person name="Liu Q."/>
            <person name="Xin Y.-H."/>
        </authorList>
    </citation>
    <scope>NUCLEOTIDE SEQUENCE [LARGE SCALE GENOMIC DNA]</scope>
    <source>
        <strain evidence="5 6">LB2P22</strain>
    </source>
</reference>
<keyword evidence="2" id="KW-0680">Restriction system</keyword>
<evidence type="ECO:0000256" key="2">
    <source>
        <dbReference type="ARBA" id="ARBA00022747"/>
    </source>
</evidence>
<dbReference type="Pfam" id="PF01420">
    <property type="entry name" value="Methylase_S"/>
    <property type="match status" value="2"/>
</dbReference>
<keyword evidence="5" id="KW-0540">Nuclease</keyword>
<keyword evidence="6" id="KW-1185">Reference proteome</keyword>
<keyword evidence="3" id="KW-0238">DNA-binding</keyword>
<evidence type="ECO:0000256" key="3">
    <source>
        <dbReference type="ARBA" id="ARBA00023125"/>
    </source>
</evidence>
<dbReference type="PANTHER" id="PTHR30408:SF12">
    <property type="entry name" value="TYPE I RESTRICTION ENZYME MJAVIII SPECIFICITY SUBUNIT"/>
    <property type="match status" value="1"/>
</dbReference>
<accession>A0ABY2DVB3</accession>
<evidence type="ECO:0000256" key="1">
    <source>
        <dbReference type="ARBA" id="ARBA00010923"/>
    </source>
</evidence>
<comment type="similarity">
    <text evidence="1">Belongs to the type-I restriction system S methylase family.</text>
</comment>
<dbReference type="InterPro" id="IPR052021">
    <property type="entry name" value="Type-I_RS_S_subunit"/>
</dbReference>
<dbReference type="Gene3D" id="1.10.287.1120">
    <property type="entry name" value="Bipartite methylase S protein"/>
    <property type="match status" value="1"/>
</dbReference>
<dbReference type="InterPro" id="IPR044946">
    <property type="entry name" value="Restrct_endonuc_typeI_TRD_sf"/>
</dbReference>